<dbReference type="NCBIfam" id="TIGR03032">
    <property type="entry name" value="TIGR03032 family protein"/>
    <property type="match status" value="1"/>
</dbReference>
<organism evidence="2 3">
    <name type="scientific">Nannocystis exedens</name>
    <dbReference type="NCBI Taxonomy" id="54"/>
    <lineage>
        <taxon>Bacteria</taxon>
        <taxon>Pseudomonadati</taxon>
        <taxon>Myxococcota</taxon>
        <taxon>Polyangia</taxon>
        <taxon>Nannocystales</taxon>
        <taxon>Nannocystaceae</taxon>
        <taxon>Nannocystis</taxon>
    </lineage>
</organism>
<keyword evidence="3" id="KW-1185">Reference proteome</keyword>
<feature type="domain" description="Conserved hypothetical protein CHP03032" evidence="1">
    <location>
        <begin position="12"/>
        <end position="327"/>
    </location>
</feature>
<dbReference type="AlphaFoldDB" id="A0A1I1UKM3"/>
<dbReference type="Proteomes" id="UP000199400">
    <property type="component" value="Unassembled WGS sequence"/>
</dbReference>
<name>A0A1I1UKM3_9BACT</name>
<dbReference type="Pfam" id="PF16261">
    <property type="entry name" value="DUF4915"/>
    <property type="match status" value="1"/>
</dbReference>
<dbReference type="EMBL" id="FOMX01000003">
    <property type="protein sequence ID" value="SFD69303.1"/>
    <property type="molecule type" value="Genomic_DNA"/>
</dbReference>
<proteinExistence type="predicted"/>
<evidence type="ECO:0000313" key="3">
    <source>
        <dbReference type="Proteomes" id="UP000199400"/>
    </source>
</evidence>
<reference evidence="3" key="1">
    <citation type="submission" date="2016-10" db="EMBL/GenBank/DDBJ databases">
        <authorList>
            <person name="Varghese N."/>
            <person name="Submissions S."/>
        </authorList>
    </citation>
    <scope>NUCLEOTIDE SEQUENCE [LARGE SCALE GENOMIC DNA]</scope>
    <source>
        <strain evidence="3">ATCC 25963</strain>
    </source>
</reference>
<dbReference type="OrthoDB" id="238183at2"/>
<sequence>MAERLEVLSSRHFPGLLAELGVSLAFTTYQAGKLFLLGSGYGGRLSLFERTFARCMGLCVDGESLWLATLYQLWRLDNALPSGQVHEGYDRLYVPRVAHTTGDLDVHDLAVDRAGRPVFVNTLFSCLATLAPRASFAPLWRPPFVSRLAAEDRCHLNGLAMAEGSPAFVTAVARSDVADGWRDHRRGGGVVLDVRTDAVVAEGLSMPHSPRVHAGALWLLEAGTGFLGKLDAAGRFEPVCFCPGYARGLCFAGPYAFVGLSKPRGSRTFGGLELEANLAARGAEPRCGLLVVDTRTGEVAHWLRLDGVVEELYDVAVLPGVRRPMALGLLSEEIHRTITIADPAPLRPG</sequence>
<dbReference type="RefSeq" id="WP_096329663.1">
    <property type="nucleotide sequence ID" value="NZ_FOMX01000003.1"/>
</dbReference>
<dbReference type="SUPFAM" id="SSF101898">
    <property type="entry name" value="NHL repeat"/>
    <property type="match status" value="1"/>
</dbReference>
<evidence type="ECO:0000313" key="2">
    <source>
        <dbReference type="EMBL" id="SFD69303.1"/>
    </source>
</evidence>
<dbReference type="STRING" id="54.SAMN02745121_01197"/>
<evidence type="ECO:0000259" key="1">
    <source>
        <dbReference type="Pfam" id="PF16261"/>
    </source>
</evidence>
<protein>
    <submittedName>
        <fullName evidence="2">TIGR03032 family protein</fullName>
    </submittedName>
</protein>
<dbReference type="InterPro" id="IPR017481">
    <property type="entry name" value="CHP03032"/>
</dbReference>
<gene>
    <name evidence="2" type="ORF">SAMN02745121_01197</name>
</gene>
<accession>A0A1I1UKM3</accession>